<gene>
    <name evidence="3" type="ORF">STRUR_2074</name>
</gene>
<organism evidence="3 4">
    <name type="scientific">Streptococcus urinalis 2285-97</name>
    <dbReference type="NCBI Taxonomy" id="764291"/>
    <lineage>
        <taxon>Bacteria</taxon>
        <taxon>Bacillati</taxon>
        <taxon>Bacillota</taxon>
        <taxon>Bacilli</taxon>
        <taxon>Lactobacillales</taxon>
        <taxon>Streptococcaceae</taxon>
        <taxon>Streptococcus</taxon>
    </lineage>
</organism>
<dbReference type="STRING" id="764291.STRUR_2074"/>
<keyword evidence="2" id="KW-1133">Transmembrane helix</keyword>
<evidence type="ECO:0000313" key="4">
    <source>
        <dbReference type="Proteomes" id="UP000005388"/>
    </source>
</evidence>
<feature type="coiled-coil region" evidence="1">
    <location>
        <begin position="55"/>
        <end position="89"/>
    </location>
</feature>
<dbReference type="AlphaFoldDB" id="G5KED6"/>
<keyword evidence="2" id="KW-0812">Transmembrane</keyword>
<dbReference type="EMBL" id="AEUZ02000001">
    <property type="protein sequence ID" value="EHJ56633.1"/>
    <property type="molecule type" value="Genomic_DNA"/>
</dbReference>
<reference evidence="3 4" key="1">
    <citation type="journal article" date="2014" name="Int. J. Syst. Evol. Microbiol.">
        <title>Phylogenomics and the dynamic genome evolution of the genus Streptococcus.</title>
        <authorList>
            <consortium name="The Broad Institute Genome Sequencing Platform"/>
            <person name="Richards V.P."/>
            <person name="Palmer S.R."/>
            <person name="Pavinski Bitar P.D."/>
            <person name="Qin X."/>
            <person name="Weinstock G.M."/>
            <person name="Highlander S.K."/>
            <person name="Town C.D."/>
            <person name="Burne R.A."/>
            <person name="Stanhope M.J."/>
        </authorList>
    </citation>
    <scope>NUCLEOTIDE SEQUENCE [LARGE SCALE GENOMIC DNA]</scope>
    <source>
        <strain evidence="3 4">2285-97</strain>
    </source>
</reference>
<keyword evidence="2" id="KW-0472">Membrane</keyword>
<proteinExistence type="predicted"/>
<name>G5KED6_9STRE</name>
<sequence length="286" mass="33143">MSRKSNRGLHRLVNIPWWAWLVIFITIGSIDDFSKYVLPLLIFSGVGYVVYRISKRQTKLSHSETEKRIQDLKNKIQLADNQVKLLKNYKVEHKTKQYALLAEKVLPQINEIKSDAKQLKGHLETPTYNRITKKATDFQSEIINQLELLGADALNNPLTEQEELVFSIAPELIESFQNIQQDHKTILTKIDESDLPNKAELKALHQSEMNHFSDILKGYLEIKQSPKDYYQASERLNAAKNAITQFDVNLDETLRELNERGLKDFEISLRMMTANHPKEDNPQNNE</sequence>
<comment type="caution">
    <text evidence="3">The sequence shown here is derived from an EMBL/GenBank/DDBJ whole genome shotgun (WGS) entry which is preliminary data.</text>
</comment>
<keyword evidence="1" id="KW-0175">Coiled coil</keyword>
<evidence type="ECO:0000313" key="3">
    <source>
        <dbReference type="EMBL" id="EHJ56633.1"/>
    </source>
</evidence>
<dbReference type="Proteomes" id="UP000005388">
    <property type="component" value="Unassembled WGS sequence"/>
</dbReference>
<protein>
    <recommendedName>
        <fullName evidence="5">5-bromo-4-chloroindolyl phosphate hydrolysis protein</fullName>
    </recommendedName>
</protein>
<evidence type="ECO:0008006" key="5">
    <source>
        <dbReference type="Google" id="ProtNLM"/>
    </source>
</evidence>
<evidence type="ECO:0000256" key="2">
    <source>
        <dbReference type="SAM" id="Phobius"/>
    </source>
</evidence>
<accession>G5KED6</accession>
<feature type="transmembrane region" description="Helical" evidence="2">
    <location>
        <begin position="12"/>
        <end position="30"/>
    </location>
</feature>
<feature type="transmembrane region" description="Helical" evidence="2">
    <location>
        <begin position="36"/>
        <end position="53"/>
    </location>
</feature>
<keyword evidence="4" id="KW-1185">Reference proteome</keyword>
<evidence type="ECO:0000256" key="1">
    <source>
        <dbReference type="SAM" id="Coils"/>
    </source>
</evidence>